<evidence type="ECO:0000313" key="2">
    <source>
        <dbReference type="Proteomes" id="UP001152604"/>
    </source>
</evidence>
<dbReference type="EMBL" id="CAKXZS010000004">
    <property type="protein sequence ID" value="CAH2395194.1"/>
    <property type="molecule type" value="Genomic_DNA"/>
</dbReference>
<name>A0ABN8JBI9_9HYPH</name>
<reference evidence="1" key="1">
    <citation type="submission" date="2022-03" db="EMBL/GenBank/DDBJ databases">
        <authorList>
            <person name="Brunel B."/>
        </authorList>
    </citation>
    <scope>NUCLEOTIDE SEQUENCE</scope>
    <source>
        <strain evidence="1">STM4922sample</strain>
    </source>
</reference>
<keyword evidence="2" id="KW-1185">Reference proteome</keyword>
<protein>
    <recommendedName>
        <fullName evidence="3">HEPN domain-containing protein</fullName>
    </recommendedName>
</protein>
<organism evidence="1 2">
    <name type="scientific">Mesorhizobium ventifaucium</name>
    <dbReference type="NCBI Taxonomy" id="666020"/>
    <lineage>
        <taxon>Bacteria</taxon>
        <taxon>Pseudomonadati</taxon>
        <taxon>Pseudomonadota</taxon>
        <taxon>Alphaproteobacteria</taxon>
        <taxon>Hyphomicrobiales</taxon>
        <taxon>Phyllobacteriaceae</taxon>
        <taxon>Mesorhizobium</taxon>
    </lineage>
</organism>
<accession>A0ABN8JBI9</accession>
<evidence type="ECO:0008006" key="3">
    <source>
        <dbReference type="Google" id="ProtNLM"/>
    </source>
</evidence>
<sequence length="39" mass="4315">MAEALDQQFADFSRAAKFAYCRYALAASVHSIETCLALM</sequence>
<dbReference type="Proteomes" id="UP001152604">
    <property type="component" value="Unassembled WGS sequence"/>
</dbReference>
<gene>
    <name evidence="1" type="ORF">MES4922_120012</name>
</gene>
<proteinExistence type="predicted"/>
<comment type="caution">
    <text evidence="1">The sequence shown here is derived from an EMBL/GenBank/DDBJ whole genome shotgun (WGS) entry which is preliminary data.</text>
</comment>
<evidence type="ECO:0000313" key="1">
    <source>
        <dbReference type="EMBL" id="CAH2395194.1"/>
    </source>
</evidence>